<evidence type="ECO:0000313" key="3">
    <source>
        <dbReference type="Proteomes" id="UP000249557"/>
    </source>
</evidence>
<name>A0A2W4ZC09_9BACT</name>
<accession>A0A2W4ZC09</accession>
<protein>
    <recommendedName>
        <fullName evidence="4">Entry exclusion 1 domain-containing protein</fullName>
    </recommendedName>
</protein>
<proteinExistence type="predicted"/>
<dbReference type="Proteomes" id="UP000249557">
    <property type="component" value="Unassembled WGS sequence"/>
</dbReference>
<evidence type="ECO:0008006" key="4">
    <source>
        <dbReference type="Google" id="ProtNLM"/>
    </source>
</evidence>
<sequence length="191" mass="21613">MSATAVSAVTAAKMASVSKATFYRHIDKKKISTGTDDNGEIVVEISELHRVYGNDLKTLEQIEKEEKEESSLNGTDRDSPETLKIQLELTKERLNDVAAERDRERTQLLEQISTLKGQLEHSEEQRTKAEDQKTKLTMMLTDQRAEADKQASKESEQAQKWADLEKKVQSLAENQNRTLLQRLLGIGKKAQ</sequence>
<dbReference type="EMBL" id="QFNK01000372">
    <property type="protein sequence ID" value="PZO78947.1"/>
    <property type="molecule type" value="Genomic_DNA"/>
</dbReference>
<organism evidence="2 3">
    <name type="scientific">Micavibrio aeruginosavorus</name>
    <dbReference type="NCBI Taxonomy" id="349221"/>
    <lineage>
        <taxon>Bacteria</taxon>
        <taxon>Pseudomonadati</taxon>
        <taxon>Bdellovibrionota</taxon>
        <taxon>Bdellovibrionia</taxon>
        <taxon>Bdellovibrionales</taxon>
        <taxon>Pseudobdellovibrionaceae</taxon>
        <taxon>Micavibrio</taxon>
    </lineage>
</organism>
<gene>
    <name evidence="2" type="ORF">DI626_11770</name>
</gene>
<evidence type="ECO:0000256" key="1">
    <source>
        <dbReference type="SAM" id="MobiDB-lite"/>
    </source>
</evidence>
<dbReference type="AlphaFoldDB" id="A0A2W4ZC09"/>
<reference evidence="2 3" key="1">
    <citation type="submission" date="2017-08" db="EMBL/GenBank/DDBJ databases">
        <title>Infants hospitalized years apart are colonized by the same room-sourced microbial strains.</title>
        <authorList>
            <person name="Brooks B."/>
            <person name="Olm M.R."/>
            <person name="Firek B.A."/>
            <person name="Baker R."/>
            <person name="Thomas B.C."/>
            <person name="Morowitz M.J."/>
            <person name="Banfield J.F."/>
        </authorList>
    </citation>
    <scope>NUCLEOTIDE SEQUENCE [LARGE SCALE GENOMIC DNA]</scope>
    <source>
        <strain evidence="2">S2_018_000_R2_104</strain>
    </source>
</reference>
<comment type="caution">
    <text evidence="2">The sequence shown here is derived from an EMBL/GenBank/DDBJ whole genome shotgun (WGS) entry which is preliminary data.</text>
</comment>
<feature type="region of interest" description="Disordered" evidence="1">
    <location>
        <begin position="115"/>
        <end position="135"/>
    </location>
</feature>
<evidence type="ECO:0000313" key="2">
    <source>
        <dbReference type="EMBL" id="PZO78947.1"/>
    </source>
</evidence>
<feature type="compositionally biased region" description="Basic and acidic residues" evidence="1">
    <location>
        <begin position="118"/>
        <end position="134"/>
    </location>
</feature>